<dbReference type="EMBL" id="JAERRB010000001">
    <property type="protein sequence ID" value="MBL0739942.1"/>
    <property type="molecule type" value="Genomic_DNA"/>
</dbReference>
<protein>
    <submittedName>
        <fullName evidence="2">HlyD family efflux transporter periplasmic adaptor subunit</fullName>
    </submittedName>
</protein>
<keyword evidence="3" id="KW-1185">Reference proteome</keyword>
<evidence type="ECO:0000256" key="1">
    <source>
        <dbReference type="SAM" id="Phobius"/>
    </source>
</evidence>
<feature type="transmembrane region" description="Helical" evidence="1">
    <location>
        <begin position="32"/>
        <end position="52"/>
    </location>
</feature>
<proteinExistence type="predicted"/>
<keyword evidence="1" id="KW-0812">Transmembrane</keyword>
<keyword evidence="1" id="KW-1133">Transmembrane helix</keyword>
<name>A0ABS1KMQ4_9BACT</name>
<accession>A0ABS1KMQ4</accession>
<reference evidence="2 3" key="1">
    <citation type="submission" date="2021-01" db="EMBL/GenBank/DDBJ databases">
        <title>Chryseolinea sp. Jin1 Genome sequencing and assembly.</title>
        <authorList>
            <person name="Kim I."/>
        </authorList>
    </citation>
    <scope>NUCLEOTIDE SEQUENCE [LARGE SCALE GENOMIC DNA]</scope>
    <source>
        <strain evidence="2 3">Jin1</strain>
    </source>
</reference>
<dbReference type="PANTHER" id="PTHR30386">
    <property type="entry name" value="MEMBRANE FUSION SUBUNIT OF EMRAB-TOLC MULTIDRUG EFFLUX PUMP"/>
    <property type="match status" value="1"/>
</dbReference>
<dbReference type="InterPro" id="IPR011053">
    <property type="entry name" value="Single_hybrid_motif"/>
</dbReference>
<gene>
    <name evidence="2" type="ORF">JI741_01870</name>
</gene>
<dbReference type="Gene3D" id="1.10.287.470">
    <property type="entry name" value="Helix hairpin bin"/>
    <property type="match status" value="1"/>
</dbReference>
<dbReference type="InterPro" id="IPR050739">
    <property type="entry name" value="MFP"/>
</dbReference>
<dbReference type="RefSeq" id="WP_202006903.1">
    <property type="nucleotide sequence ID" value="NZ_JAERRB010000001.1"/>
</dbReference>
<evidence type="ECO:0000313" key="2">
    <source>
        <dbReference type="EMBL" id="MBL0739942.1"/>
    </source>
</evidence>
<evidence type="ECO:0000313" key="3">
    <source>
        <dbReference type="Proteomes" id="UP000613030"/>
    </source>
</evidence>
<dbReference type="SUPFAM" id="SSF51230">
    <property type="entry name" value="Single hybrid motif"/>
    <property type="match status" value="1"/>
</dbReference>
<keyword evidence="1" id="KW-0472">Membrane</keyword>
<dbReference type="Proteomes" id="UP000613030">
    <property type="component" value="Unassembled WGS sequence"/>
</dbReference>
<comment type="caution">
    <text evidence="2">The sequence shown here is derived from an EMBL/GenBank/DDBJ whole genome shotgun (WGS) entry which is preliminary data.</text>
</comment>
<sequence length="429" mass="48536">MLKLSSHSIDKMISQDKLYSLRALKTPKAGKILARWLFALCIIFLIFLFLPWQQNIRGTGKVTALNPMNRPQTIEAVIAGQIRKWHVHEGQPVKKGDTIVTISEVKEKYFDPELLLRLREQINAKESSLNSKDQKSKALTRQIKALREGMQNKIDQTLAKLEAEKFKFKNAENLYQRNKKLYDAGNIPLTKFQDIEYKYQGAQADLTNATIELDRIEAEYLDKISKAESDLSNTLAEIFDGQGDLAKYRNEFANTKIRTSQYQILAPQDGTVVKAMKAGLGETIKEGDPVCTIMPVASDVAVELYVKAMDVPLLSKGRKARIHFDGWPALQFSGWPSVSVGTFGGTVEVIDYVNSKPGEFRVLVIPDTGDQPWPKQLRNGSGIKGWVMLDDVPVWYEIWRQLNGFPPSLYEEPLDEVTKQKTDKQASKK</sequence>
<dbReference type="Gene3D" id="2.40.50.100">
    <property type="match status" value="1"/>
</dbReference>
<organism evidence="2 3">
    <name type="scientific">Chryseolinea lacunae</name>
    <dbReference type="NCBI Taxonomy" id="2801331"/>
    <lineage>
        <taxon>Bacteria</taxon>
        <taxon>Pseudomonadati</taxon>
        <taxon>Bacteroidota</taxon>
        <taxon>Cytophagia</taxon>
        <taxon>Cytophagales</taxon>
        <taxon>Fulvivirgaceae</taxon>
        <taxon>Chryseolinea</taxon>
    </lineage>
</organism>